<sequence length="56" mass="6888">MFFLINNKKNINYIFIKKIYINKKKYILSKKKNKIKSLNQKLINIIIKQYRILSLI</sequence>
<dbReference type="AlphaFoldDB" id="A0A451GIL5"/>
<proteinExistence type="predicted"/>
<organism evidence="1">
    <name type="scientific">Balanophora laxiflora</name>
    <dbReference type="NCBI Taxonomy" id="1128103"/>
    <lineage>
        <taxon>Eukaryota</taxon>
        <taxon>Viridiplantae</taxon>
        <taxon>Streptophyta</taxon>
        <taxon>Embryophyta</taxon>
        <taxon>Tracheophyta</taxon>
        <taxon>Spermatophyta</taxon>
        <taxon>Magnoliopsida</taxon>
        <taxon>eudicotyledons</taxon>
        <taxon>Gunneridae</taxon>
        <taxon>Pentapetalae</taxon>
        <taxon>Santalales</taxon>
        <taxon>Balanophoraceae</taxon>
        <taxon>Balanophora</taxon>
    </lineage>
</organism>
<reference evidence="1" key="1">
    <citation type="journal article" date="2018" name="Proc. Natl. Acad. Sci. U.S.A.">
        <title>A novel genetic code and record-setting AT-richness in the highly reduced plastid genome of the holoparasitic plant Balanophora.</title>
        <authorList>
            <person name="Su H.-J."/>
            <person name="Barkman T."/>
            <person name="Hao W."/>
            <person name="Jones S.S."/>
            <person name="Naumann J."/>
            <person name="Skippington E."/>
            <person name="Wafula E.K."/>
            <person name="Hu J.-M."/>
            <person name="Palmer J.D."/>
            <person name="dePamphilis C.W."/>
        </authorList>
    </citation>
    <scope>NUCLEOTIDE SEQUENCE</scope>
</reference>
<gene>
    <name evidence="1" type="primary">rps18</name>
    <name evidence="1" type="ORF">Ballaxpp007</name>
</gene>
<accession>A0A451GIL5</accession>
<keyword evidence="1" id="KW-0934">Plastid</keyword>
<keyword evidence="1" id="KW-0687">Ribonucleoprotein</keyword>
<evidence type="ECO:0000313" key="1">
    <source>
        <dbReference type="EMBL" id="AZZ88961.1"/>
    </source>
</evidence>
<dbReference type="EMBL" id="KX784265">
    <property type="protein sequence ID" value="AZZ88961.1"/>
    <property type="molecule type" value="Genomic_DNA"/>
</dbReference>
<geneLocation type="plastid" evidence="1"/>
<protein>
    <submittedName>
        <fullName evidence="1">Ribosomal protein S18</fullName>
    </submittedName>
</protein>
<dbReference type="GO" id="GO:0005840">
    <property type="term" value="C:ribosome"/>
    <property type="evidence" value="ECO:0007669"/>
    <property type="project" value="UniProtKB-KW"/>
</dbReference>
<keyword evidence="1" id="KW-0689">Ribosomal protein</keyword>
<name>A0A451GIL5_9MAGN</name>